<name>A0A4U6T5R4_SETVI</name>
<protein>
    <submittedName>
        <fullName evidence="2">Uncharacterized protein</fullName>
    </submittedName>
</protein>
<dbReference type="Gramene" id="TKV95817">
    <property type="protein sequence ID" value="TKV95817"/>
    <property type="gene ID" value="SEVIR_9G386850v2"/>
</dbReference>
<dbReference type="EMBL" id="CM016560">
    <property type="protein sequence ID" value="TKV95818.1"/>
    <property type="molecule type" value="Genomic_DNA"/>
</dbReference>
<feature type="chain" id="PRO_5036124504" evidence="1">
    <location>
        <begin position="24"/>
        <end position="57"/>
    </location>
</feature>
<proteinExistence type="predicted"/>
<keyword evidence="3" id="KW-1185">Reference proteome</keyword>
<dbReference type="Gramene" id="TKV95818">
    <property type="protein sequence ID" value="TKV95818"/>
    <property type="gene ID" value="SEVIR_9G386850v2"/>
</dbReference>
<evidence type="ECO:0000313" key="3">
    <source>
        <dbReference type="Proteomes" id="UP000298652"/>
    </source>
</evidence>
<accession>A0A4U6T5R4</accession>
<dbReference type="Proteomes" id="UP000298652">
    <property type="component" value="Chromosome 9"/>
</dbReference>
<evidence type="ECO:0000256" key="1">
    <source>
        <dbReference type="SAM" id="SignalP"/>
    </source>
</evidence>
<organism evidence="2 3">
    <name type="scientific">Setaria viridis</name>
    <name type="common">Green bristlegrass</name>
    <name type="synonym">Setaria italica subsp. viridis</name>
    <dbReference type="NCBI Taxonomy" id="4556"/>
    <lineage>
        <taxon>Eukaryota</taxon>
        <taxon>Viridiplantae</taxon>
        <taxon>Streptophyta</taxon>
        <taxon>Embryophyta</taxon>
        <taxon>Tracheophyta</taxon>
        <taxon>Spermatophyta</taxon>
        <taxon>Magnoliopsida</taxon>
        <taxon>Liliopsida</taxon>
        <taxon>Poales</taxon>
        <taxon>Poaceae</taxon>
        <taxon>PACMAD clade</taxon>
        <taxon>Panicoideae</taxon>
        <taxon>Panicodae</taxon>
        <taxon>Paniceae</taxon>
        <taxon>Cenchrinae</taxon>
        <taxon>Setaria</taxon>
    </lineage>
</organism>
<feature type="signal peptide" evidence="1">
    <location>
        <begin position="1"/>
        <end position="23"/>
    </location>
</feature>
<keyword evidence="1" id="KW-0732">Signal</keyword>
<sequence length="57" mass="6317">MGSLMLACNFIIKISCIVSLSKGSHILTVTCIHRIVVTCIHHIVEPEVHEVVFVECI</sequence>
<dbReference type="AlphaFoldDB" id="A0A4U6T5R4"/>
<dbReference type="EMBL" id="CM016560">
    <property type="protein sequence ID" value="TKV95817.1"/>
    <property type="molecule type" value="Genomic_DNA"/>
</dbReference>
<reference evidence="2 3" key="1">
    <citation type="submission" date="2019-03" db="EMBL/GenBank/DDBJ databases">
        <title>WGS assembly of Setaria viridis.</title>
        <authorList>
            <person name="Huang P."/>
            <person name="Jenkins J."/>
            <person name="Grimwood J."/>
            <person name="Barry K."/>
            <person name="Healey A."/>
            <person name="Mamidi S."/>
            <person name="Sreedasyam A."/>
            <person name="Shu S."/>
            <person name="Feldman M."/>
            <person name="Wu J."/>
            <person name="Yu Y."/>
            <person name="Chen C."/>
            <person name="Johnson J."/>
            <person name="Rokhsar D."/>
            <person name="Baxter I."/>
            <person name="Schmutz J."/>
            <person name="Brutnell T."/>
            <person name="Kellogg E."/>
        </authorList>
    </citation>
    <scope>NUCLEOTIDE SEQUENCE [LARGE SCALE GENOMIC DNA]</scope>
    <source>
        <strain evidence="3">cv. A10</strain>
    </source>
</reference>
<evidence type="ECO:0000313" key="2">
    <source>
        <dbReference type="EMBL" id="TKV95818.1"/>
    </source>
</evidence>
<gene>
    <name evidence="2" type="ORF">SEVIR_9G386850v2</name>
</gene>